<accession>A0A0K8MC77</accession>
<gene>
    <name evidence="1" type="ORF">Cva_00730</name>
</gene>
<proteinExistence type="predicted"/>
<dbReference type="EMBL" id="BBVC01000023">
    <property type="protein sequence ID" value="GAO98082.1"/>
    <property type="molecule type" value="Genomic_DNA"/>
</dbReference>
<evidence type="ECO:0000313" key="1">
    <source>
        <dbReference type="EMBL" id="GAO98082.1"/>
    </source>
</evidence>
<name>A0A0K8MC77_9PROT</name>
<dbReference type="AlphaFoldDB" id="A0A0K8MC77"/>
<protein>
    <submittedName>
        <fullName evidence="1">Uncharacterized protein</fullName>
    </submittedName>
</protein>
<reference evidence="1 2" key="1">
    <citation type="submission" date="2015-03" db="EMBL/GenBank/DDBJ databases">
        <title>Caedibacter varicaedens, whole genome shotgun sequence.</title>
        <authorList>
            <person name="Suzuki H."/>
            <person name="Dapper A.L."/>
            <person name="Gibson A.K."/>
            <person name="Jackson C."/>
            <person name="Lee H."/>
            <person name="Pejaver V.R."/>
            <person name="Doak T."/>
            <person name="Lynch M."/>
        </authorList>
    </citation>
    <scope>NUCLEOTIDE SEQUENCE [LARGE SCALE GENOMIC DNA]</scope>
</reference>
<evidence type="ECO:0000313" key="2">
    <source>
        <dbReference type="Proteomes" id="UP000036771"/>
    </source>
</evidence>
<dbReference type="Proteomes" id="UP000036771">
    <property type="component" value="Unassembled WGS sequence"/>
</dbReference>
<organism evidence="1 2">
    <name type="scientific">Caedimonas varicaedens</name>
    <dbReference type="NCBI Taxonomy" id="1629334"/>
    <lineage>
        <taxon>Bacteria</taxon>
        <taxon>Pseudomonadati</taxon>
        <taxon>Pseudomonadota</taxon>
        <taxon>Alphaproteobacteria</taxon>
        <taxon>Holosporales</taxon>
        <taxon>Caedimonadaceae</taxon>
        <taxon>Caedimonas</taxon>
    </lineage>
</organism>
<sequence>MFGTAKKYILFILIFLYLSNNAYCSTLTENEEEIKCPHSKNLTFSYYRFKLEDQKNPDLSLGYVFQGYDVDTFDEGDCHLYILPSLSPCIGIIAIYNEFTDEHKKNKPIFLAHKDHAVRYLSICEKMIEWIRKINRFDKSKIKVTLFTSVSLDYNQSQPILNGSHKEIYQNRSQNDELNYLENFLINKLNKTLKISLTKSNFQKFLSPVSEEIDYSDYNGADDTLLVTRDGRIFNTSIYHEELFPAKAVDFKMIKASFSSVPHAVANFIKTYRWLLAQIYLQTFPTEENFHKYNSLRSKSGVFLVQPFSDMSSYSNEQSI</sequence>
<comment type="caution">
    <text evidence="1">The sequence shown here is derived from an EMBL/GenBank/DDBJ whole genome shotgun (WGS) entry which is preliminary data.</text>
</comment>
<keyword evidence="2" id="KW-1185">Reference proteome</keyword>